<keyword evidence="2" id="KW-1185">Reference proteome</keyword>
<evidence type="ECO:0000313" key="2">
    <source>
        <dbReference type="Proteomes" id="UP001529085"/>
    </source>
</evidence>
<dbReference type="Proteomes" id="UP001529085">
    <property type="component" value="Unassembled WGS sequence"/>
</dbReference>
<dbReference type="RefSeq" id="WP_278004118.1">
    <property type="nucleotide sequence ID" value="NZ_JARSBN010000001.1"/>
</dbReference>
<evidence type="ECO:0008006" key="3">
    <source>
        <dbReference type="Google" id="ProtNLM"/>
    </source>
</evidence>
<evidence type="ECO:0000313" key="1">
    <source>
        <dbReference type="EMBL" id="MDG4714648.1"/>
    </source>
</evidence>
<dbReference type="InterPro" id="IPR058512">
    <property type="entry name" value="DUF8199"/>
</dbReference>
<name>A0ABT6FXY4_9FLAO</name>
<proteinExistence type="predicted"/>
<sequence length="139" mass="15653">MKLSISHKVFSIILSLVVLVSTLSLTIQQHFCGGVLIDVAVFTEVEKCSDDIINISDGTNEVLKKSCCKDEIDVFEGLSDITINKFEDLDDIQKQVLYAYTYSYVALFESIPKLTIPHKDYSSVTLIKDIHVLDETYLI</sequence>
<organism evidence="1 2">
    <name type="scientific">Winogradskyella marincola</name>
    <dbReference type="NCBI Taxonomy" id="3037795"/>
    <lineage>
        <taxon>Bacteria</taxon>
        <taxon>Pseudomonadati</taxon>
        <taxon>Bacteroidota</taxon>
        <taxon>Flavobacteriia</taxon>
        <taxon>Flavobacteriales</taxon>
        <taxon>Flavobacteriaceae</taxon>
        <taxon>Winogradskyella</taxon>
    </lineage>
</organism>
<dbReference type="Pfam" id="PF26622">
    <property type="entry name" value="DUF8199"/>
    <property type="match status" value="1"/>
</dbReference>
<gene>
    <name evidence="1" type="ORF">P7122_02105</name>
</gene>
<dbReference type="EMBL" id="JARSBN010000001">
    <property type="protein sequence ID" value="MDG4714648.1"/>
    <property type="molecule type" value="Genomic_DNA"/>
</dbReference>
<accession>A0ABT6FXY4</accession>
<comment type="caution">
    <text evidence="1">The sequence shown here is derived from an EMBL/GenBank/DDBJ whole genome shotgun (WGS) entry which is preliminary data.</text>
</comment>
<dbReference type="InterPro" id="IPR058060">
    <property type="entry name" value="HYC_CC_PP"/>
</dbReference>
<reference evidence="1 2" key="1">
    <citation type="submission" date="2023-03" db="EMBL/GenBank/DDBJ databases">
        <title>Strain YYF002 represents a novel species in the genus Winogradskyella isolated from seawater.</title>
        <authorList>
            <person name="Fu Z.-Y."/>
        </authorList>
    </citation>
    <scope>NUCLEOTIDE SEQUENCE [LARGE SCALE GENOMIC DNA]</scope>
    <source>
        <strain evidence="1 2">YYF002</strain>
    </source>
</reference>
<protein>
    <recommendedName>
        <fullName evidence="3">Secreted protein</fullName>
    </recommendedName>
</protein>
<dbReference type="NCBIfam" id="NF047658">
    <property type="entry name" value="HYC_CC_PP"/>
    <property type="match status" value="1"/>
</dbReference>